<dbReference type="EMBL" id="GBXM01006549">
    <property type="protein sequence ID" value="JAI02029.1"/>
    <property type="molecule type" value="Transcribed_RNA"/>
</dbReference>
<reference evidence="1" key="1">
    <citation type="submission" date="2014-11" db="EMBL/GenBank/DDBJ databases">
        <authorList>
            <person name="Amaro Gonzalez C."/>
        </authorList>
    </citation>
    <scope>NUCLEOTIDE SEQUENCE</scope>
</reference>
<evidence type="ECO:0000313" key="1">
    <source>
        <dbReference type="EMBL" id="JAI02029.1"/>
    </source>
</evidence>
<protein>
    <submittedName>
        <fullName evidence="1">Uncharacterized protein</fullName>
    </submittedName>
</protein>
<dbReference type="AlphaFoldDB" id="A0A0E9XK10"/>
<organism evidence="1">
    <name type="scientific">Anguilla anguilla</name>
    <name type="common">European freshwater eel</name>
    <name type="synonym">Muraena anguilla</name>
    <dbReference type="NCBI Taxonomy" id="7936"/>
    <lineage>
        <taxon>Eukaryota</taxon>
        <taxon>Metazoa</taxon>
        <taxon>Chordata</taxon>
        <taxon>Craniata</taxon>
        <taxon>Vertebrata</taxon>
        <taxon>Euteleostomi</taxon>
        <taxon>Actinopterygii</taxon>
        <taxon>Neopterygii</taxon>
        <taxon>Teleostei</taxon>
        <taxon>Anguilliformes</taxon>
        <taxon>Anguillidae</taxon>
        <taxon>Anguilla</taxon>
    </lineage>
</organism>
<sequence length="70" mass="8290">MAQIAWASSTSRMHCWQPTHKIHHTCLRQPFRFFSILSMVCFLLLRTSSRMLGPIHSTDNICMERDHEKM</sequence>
<proteinExistence type="predicted"/>
<reference evidence="1" key="2">
    <citation type="journal article" date="2015" name="Fish Shellfish Immunol.">
        <title>Early steps in the European eel (Anguilla anguilla)-Vibrio vulnificus interaction in the gills: Role of the RtxA13 toxin.</title>
        <authorList>
            <person name="Callol A."/>
            <person name="Pajuelo D."/>
            <person name="Ebbesson L."/>
            <person name="Teles M."/>
            <person name="MacKenzie S."/>
            <person name="Amaro C."/>
        </authorList>
    </citation>
    <scope>NUCLEOTIDE SEQUENCE</scope>
</reference>
<accession>A0A0E9XK10</accession>
<name>A0A0E9XK10_ANGAN</name>